<proteinExistence type="predicted"/>
<sequence length="29" mass="3419">MATFLLQPSEVQWAIFLGEMERKEDHVRG</sequence>
<organism evidence="1 2">
    <name type="scientific">Corchorus capsularis</name>
    <name type="common">Jute</name>
    <dbReference type="NCBI Taxonomy" id="210143"/>
    <lineage>
        <taxon>Eukaryota</taxon>
        <taxon>Viridiplantae</taxon>
        <taxon>Streptophyta</taxon>
        <taxon>Embryophyta</taxon>
        <taxon>Tracheophyta</taxon>
        <taxon>Spermatophyta</taxon>
        <taxon>Magnoliopsida</taxon>
        <taxon>eudicotyledons</taxon>
        <taxon>Gunneridae</taxon>
        <taxon>Pentapetalae</taxon>
        <taxon>rosids</taxon>
        <taxon>malvids</taxon>
        <taxon>Malvales</taxon>
        <taxon>Malvaceae</taxon>
        <taxon>Grewioideae</taxon>
        <taxon>Apeibeae</taxon>
        <taxon>Corchorus</taxon>
    </lineage>
</organism>
<dbReference type="Proteomes" id="UP000188268">
    <property type="component" value="Unassembled WGS sequence"/>
</dbReference>
<keyword evidence="2" id="KW-1185">Reference proteome</keyword>
<accession>A0A1R3GBP9</accession>
<reference evidence="1 2" key="1">
    <citation type="submission" date="2013-09" db="EMBL/GenBank/DDBJ databases">
        <title>Corchorus capsularis genome sequencing.</title>
        <authorList>
            <person name="Alam M."/>
            <person name="Haque M.S."/>
            <person name="Islam M.S."/>
            <person name="Emdad E.M."/>
            <person name="Islam M.M."/>
            <person name="Ahmed B."/>
            <person name="Halim A."/>
            <person name="Hossen Q.M.M."/>
            <person name="Hossain M.Z."/>
            <person name="Ahmed R."/>
            <person name="Khan M.M."/>
            <person name="Islam R."/>
            <person name="Rashid M.M."/>
            <person name="Khan S.A."/>
            <person name="Rahman M.S."/>
            <person name="Alam M."/>
        </authorList>
    </citation>
    <scope>NUCLEOTIDE SEQUENCE [LARGE SCALE GENOMIC DNA]</scope>
    <source>
        <strain evidence="2">cv. CVL-1</strain>
        <tissue evidence="1">Whole seedling</tissue>
    </source>
</reference>
<dbReference type="Gramene" id="OMO55440">
    <property type="protein sequence ID" value="OMO55440"/>
    <property type="gene ID" value="CCACVL1_27246"/>
</dbReference>
<evidence type="ECO:0000313" key="2">
    <source>
        <dbReference type="Proteomes" id="UP000188268"/>
    </source>
</evidence>
<evidence type="ECO:0000313" key="1">
    <source>
        <dbReference type="EMBL" id="OMO55440.1"/>
    </source>
</evidence>
<dbReference type="EMBL" id="AWWV01014673">
    <property type="protein sequence ID" value="OMO55440.1"/>
    <property type="molecule type" value="Genomic_DNA"/>
</dbReference>
<gene>
    <name evidence="1" type="ORF">CCACVL1_27246</name>
</gene>
<protein>
    <submittedName>
        <fullName evidence="1">Uncharacterized protein</fullName>
    </submittedName>
</protein>
<comment type="caution">
    <text evidence="1">The sequence shown here is derived from an EMBL/GenBank/DDBJ whole genome shotgun (WGS) entry which is preliminary data.</text>
</comment>
<name>A0A1R3GBP9_COCAP</name>
<dbReference type="AlphaFoldDB" id="A0A1R3GBP9"/>